<evidence type="ECO:0000256" key="3">
    <source>
        <dbReference type="SAM" id="SignalP"/>
    </source>
</evidence>
<dbReference type="EMBL" id="HACA01014288">
    <property type="protein sequence ID" value="CDW31649.1"/>
    <property type="molecule type" value="Transcribed_RNA"/>
</dbReference>
<keyword evidence="6" id="KW-1185">Reference proteome</keyword>
<accession>A0A0K2U046</accession>
<dbReference type="PANTHER" id="PTHR12236:SF95">
    <property type="entry name" value="CUTICULAR PROTEIN 76BD, ISOFORM C-RELATED"/>
    <property type="match status" value="1"/>
</dbReference>
<dbReference type="GO" id="GO:0031012">
    <property type="term" value="C:extracellular matrix"/>
    <property type="evidence" value="ECO:0007669"/>
    <property type="project" value="TreeGrafter"/>
</dbReference>
<dbReference type="GO" id="GO:0005615">
    <property type="term" value="C:extracellular space"/>
    <property type="evidence" value="ECO:0007669"/>
    <property type="project" value="TreeGrafter"/>
</dbReference>
<dbReference type="AlphaFoldDB" id="A0A0K2U046"/>
<evidence type="ECO:0000313" key="6">
    <source>
        <dbReference type="Proteomes" id="UP000675881"/>
    </source>
</evidence>
<gene>
    <name evidence="5" type="primary">CPR58</name>
    <name evidence="4" type="ORF">LSAA_2103</name>
</gene>
<evidence type="ECO:0000313" key="4">
    <source>
        <dbReference type="EMBL" id="CAF2755906.1"/>
    </source>
</evidence>
<dbReference type="InterPro" id="IPR051217">
    <property type="entry name" value="Insect_Cuticle_Struc_Prot"/>
</dbReference>
<reference evidence="5" key="1">
    <citation type="submission" date="2014-05" db="EMBL/GenBank/DDBJ databases">
        <authorList>
            <person name="Chronopoulou M."/>
        </authorList>
    </citation>
    <scope>NUCLEOTIDE SEQUENCE</scope>
    <source>
        <tissue evidence="5">Whole organism</tissue>
    </source>
</reference>
<organism evidence="5">
    <name type="scientific">Lepeophtheirus salmonis</name>
    <name type="common">Salmon louse</name>
    <name type="synonym">Caligus salmonis</name>
    <dbReference type="NCBI Taxonomy" id="72036"/>
    <lineage>
        <taxon>Eukaryota</taxon>
        <taxon>Metazoa</taxon>
        <taxon>Ecdysozoa</taxon>
        <taxon>Arthropoda</taxon>
        <taxon>Crustacea</taxon>
        <taxon>Multicrustacea</taxon>
        <taxon>Hexanauplia</taxon>
        <taxon>Copepoda</taxon>
        <taxon>Siphonostomatoida</taxon>
        <taxon>Caligidae</taxon>
        <taxon>Lepeophtheirus</taxon>
    </lineage>
</organism>
<reference evidence="4" key="2">
    <citation type="submission" date="2021-02" db="EMBL/GenBank/DDBJ databases">
        <authorList>
            <person name="Bekaert M."/>
        </authorList>
    </citation>
    <scope>NUCLEOTIDE SEQUENCE</scope>
    <source>
        <strain evidence="4">IoA-00</strain>
    </source>
</reference>
<evidence type="ECO:0000256" key="2">
    <source>
        <dbReference type="PROSITE-ProRule" id="PRU00497"/>
    </source>
</evidence>
<dbReference type="PANTHER" id="PTHR12236">
    <property type="entry name" value="STRUCTURAL CONTITUENT OF CUTICLE"/>
    <property type="match status" value="1"/>
</dbReference>
<dbReference type="InterPro" id="IPR000618">
    <property type="entry name" value="Insect_cuticle"/>
</dbReference>
<dbReference type="OrthoDB" id="6425109at2759"/>
<evidence type="ECO:0000256" key="1">
    <source>
        <dbReference type="ARBA" id="ARBA00022460"/>
    </source>
</evidence>
<protein>
    <submittedName>
        <fullName evidence="4">(salmon louse) hypothetical protein</fullName>
    </submittedName>
</protein>
<proteinExistence type="predicted"/>
<evidence type="ECO:0000313" key="5">
    <source>
        <dbReference type="EMBL" id="CDW31649.1"/>
    </source>
</evidence>
<dbReference type="GO" id="GO:0042302">
    <property type="term" value="F:structural constituent of cuticle"/>
    <property type="evidence" value="ECO:0007669"/>
    <property type="project" value="UniProtKB-UniRule"/>
</dbReference>
<dbReference type="EMBL" id="HG994580">
    <property type="protein sequence ID" value="CAF2755906.1"/>
    <property type="molecule type" value="Genomic_DNA"/>
</dbReference>
<feature type="chain" id="PRO_5035992654" evidence="3">
    <location>
        <begin position="17"/>
        <end position="99"/>
    </location>
</feature>
<dbReference type="PROSITE" id="PS51155">
    <property type="entry name" value="CHIT_BIND_RR_2"/>
    <property type="match status" value="1"/>
</dbReference>
<dbReference type="Proteomes" id="UP000675881">
    <property type="component" value="Chromosome 1"/>
</dbReference>
<keyword evidence="3" id="KW-0732">Signal</keyword>
<dbReference type="Pfam" id="PF00379">
    <property type="entry name" value="Chitin_bind_4"/>
    <property type="match status" value="1"/>
</dbReference>
<name>A0A0K2U046_LEPSM</name>
<keyword evidence="1 2" id="KW-0193">Cuticle</keyword>
<feature type="signal peptide" evidence="3">
    <location>
        <begin position="1"/>
        <end position="16"/>
    </location>
</feature>
<sequence length="99" mass="11053">MKTFIALVLFASAVLARPQDQIDEFFDANPQYNFEYKVASEDTQTYITQQESRDGDFVTGAYTYVDANGALVTVNYEAGPDGYTETREVKEGFVTITLA</sequence>